<keyword evidence="6 8" id="KW-1133">Transmembrane helix</keyword>
<dbReference type="AlphaFoldDB" id="A0A8T4GDC5"/>
<dbReference type="InterPro" id="IPR011606">
    <property type="entry name" value="Brnchd-chn_aa_trnsp_permease"/>
</dbReference>
<accession>A0A8T4GDC5</accession>
<evidence type="ECO:0000256" key="7">
    <source>
        <dbReference type="ARBA" id="ARBA00023136"/>
    </source>
</evidence>
<comment type="caution">
    <text evidence="9">The sequence shown here is derived from an EMBL/GenBank/DDBJ whole genome shotgun (WGS) entry which is preliminary data.</text>
</comment>
<reference evidence="9" key="1">
    <citation type="submission" date="2021-03" db="EMBL/GenBank/DDBJ databases">
        <title>Genomic Encyclopedia of Type Strains, Phase IV (KMG-IV): sequencing the most valuable type-strain genomes for metagenomic binning, comparative biology and taxonomic classification.</title>
        <authorList>
            <person name="Goeker M."/>
        </authorList>
    </citation>
    <scope>NUCLEOTIDE SEQUENCE</scope>
    <source>
        <strain evidence="9">DSM 23564</strain>
    </source>
</reference>
<evidence type="ECO:0000256" key="8">
    <source>
        <dbReference type="SAM" id="Phobius"/>
    </source>
</evidence>
<dbReference type="Pfam" id="PF03591">
    <property type="entry name" value="AzlC"/>
    <property type="match status" value="1"/>
</dbReference>
<sequence length="224" mass="22958">MDEDLLAGVRDVSPLLMGIAPFALVAGIAAVEVGFDIVQALGLSVIVFAGASQLAALELFGENAPLAVVIGTAVVINLRVLMYSASIAPHFAEYGRRTRAVLAYFLTDQAYALSVAEFAENDDRSRWKYYLGAGGSLWVVWVIGTVVGVVLGAGIPESWGLTFAVPLVFLALLVPAMKDRPTTVAGAVGGGAAVVAAGLPLNLGLLAGAVSGILAGFVAEEVST</sequence>
<dbReference type="EMBL" id="JAGGKQ010000005">
    <property type="protein sequence ID" value="MBP1922136.1"/>
    <property type="molecule type" value="Genomic_DNA"/>
</dbReference>
<comment type="subcellular location">
    <subcellularLocation>
        <location evidence="1">Cell membrane</location>
        <topology evidence="1">Multi-pass membrane protein</topology>
    </subcellularLocation>
</comment>
<feature type="transmembrane region" description="Helical" evidence="8">
    <location>
        <begin position="159"/>
        <end position="177"/>
    </location>
</feature>
<feature type="transmembrane region" description="Helical" evidence="8">
    <location>
        <begin position="12"/>
        <end position="33"/>
    </location>
</feature>
<dbReference type="RefSeq" id="WP_209484006.1">
    <property type="nucleotide sequence ID" value="NZ_JAGGKQ010000005.1"/>
</dbReference>
<evidence type="ECO:0000313" key="9">
    <source>
        <dbReference type="EMBL" id="MBP1922136.1"/>
    </source>
</evidence>
<organism evidence="9 10">
    <name type="scientific">Halorubrum alkaliphilum</name>
    <dbReference type="NCBI Taxonomy" id="261290"/>
    <lineage>
        <taxon>Archaea</taxon>
        <taxon>Methanobacteriati</taxon>
        <taxon>Methanobacteriota</taxon>
        <taxon>Stenosarchaea group</taxon>
        <taxon>Halobacteria</taxon>
        <taxon>Halobacteriales</taxon>
        <taxon>Haloferacaceae</taxon>
        <taxon>Halorubrum</taxon>
    </lineage>
</organism>
<dbReference type="Proteomes" id="UP000823588">
    <property type="component" value="Unassembled WGS sequence"/>
</dbReference>
<keyword evidence="7 8" id="KW-0472">Membrane</keyword>
<evidence type="ECO:0000256" key="2">
    <source>
        <dbReference type="ARBA" id="ARBA00010735"/>
    </source>
</evidence>
<name>A0A8T4GDC5_9EURY</name>
<dbReference type="GO" id="GO:1903785">
    <property type="term" value="P:L-valine transmembrane transport"/>
    <property type="evidence" value="ECO:0007669"/>
    <property type="project" value="TreeGrafter"/>
</dbReference>
<evidence type="ECO:0000256" key="5">
    <source>
        <dbReference type="ARBA" id="ARBA00022692"/>
    </source>
</evidence>
<protein>
    <submittedName>
        <fullName evidence="9">4-azaleucine resistance transporter AzlC</fullName>
    </submittedName>
</protein>
<feature type="transmembrane region" description="Helical" evidence="8">
    <location>
        <begin position="40"/>
        <end position="60"/>
    </location>
</feature>
<feature type="transmembrane region" description="Helical" evidence="8">
    <location>
        <begin position="129"/>
        <end position="153"/>
    </location>
</feature>
<keyword evidence="4" id="KW-1003">Cell membrane</keyword>
<comment type="similarity">
    <text evidence="2">Belongs to the AzlC family.</text>
</comment>
<dbReference type="PANTHER" id="PTHR34979:SF1">
    <property type="entry name" value="INNER MEMBRANE PROTEIN YGAZ"/>
    <property type="match status" value="1"/>
</dbReference>
<proteinExistence type="inferred from homology"/>
<evidence type="ECO:0000256" key="4">
    <source>
        <dbReference type="ARBA" id="ARBA00022475"/>
    </source>
</evidence>
<evidence type="ECO:0000256" key="1">
    <source>
        <dbReference type="ARBA" id="ARBA00004651"/>
    </source>
</evidence>
<evidence type="ECO:0000313" key="10">
    <source>
        <dbReference type="Proteomes" id="UP000823588"/>
    </source>
</evidence>
<gene>
    <name evidence="9" type="ORF">J2751_001141</name>
</gene>
<keyword evidence="3" id="KW-0813">Transport</keyword>
<keyword evidence="5 8" id="KW-0812">Transmembrane</keyword>
<dbReference type="PANTHER" id="PTHR34979">
    <property type="entry name" value="INNER MEMBRANE PROTEIN YGAZ"/>
    <property type="match status" value="1"/>
</dbReference>
<evidence type="ECO:0000256" key="6">
    <source>
        <dbReference type="ARBA" id="ARBA00022989"/>
    </source>
</evidence>
<dbReference type="OrthoDB" id="213715at2157"/>
<keyword evidence="10" id="KW-1185">Reference proteome</keyword>
<feature type="transmembrane region" description="Helical" evidence="8">
    <location>
        <begin position="66"/>
        <end position="88"/>
    </location>
</feature>
<feature type="transmembrane region" description="Helical" evidence="8">
    <location>
        <begin position="184"/>
        <end position="217"/>
    </location>
</feature>
<evidence type="ECO:0000256" key="3">
    <source>
        <dbReference type="ARBA" id="ARBA00022448"/>
    </source>
</evidence>
<dbReference type="GO" id="GO:0005886">
    <property type="term" value="C:plasma membrane"/>
    <property type="evidence" value="ECO:0007669"/>
    <property type="project" value="UniProtKB-SubCell"/>
</dbReference>